<comment type="caution">
    <text evidence="2">The sequence shown here is derived from an EMBL/GenBank/DDBJ whole genome shotgun (WGS) entry which is preliminary data.</text>
</comment>
<dbReference type="InterPro" id="IPR027324">
    <property type="entry name" value="MAP2/MAP4/Tau"/>
</dbReference>
<dbReference type="EMBL" id="JASDAP010000021">
    <property type="protein sequence ID" value="KAK1885471.1"/>
    <property type="molecule type" value="Genomic_DNA"/>
</dbReference>
<dbReference type="GO" id="GO:0000226">
    <property type="term" value="P:microtubule cytoskeleton organization"/>
    <property type="evidence" value="ECO:0007669"/>
    <property type="project" value="TreeGrafter"/>
</dbReference>
<evidence type="ECO:0000256" key="1">
    <source>
        <dbReference type="SAM" id="MobiDB-lite"/>
    </source>
</evidence>
<dbReference type="Proteomes" id="UP001228049">
    <property type="component" value="Unassembled WGS sequence"/>
</dbReference>
<feature type="region of interest" description="Disordered" evidence="1">
    <location>
        <begin position="85"/>
        <end position="112"/>
    </location>
</feature>
<feature type="non-terminal residue" evidence="2">
    <location>
        <position position="202"/>
    </location>
</feature>
<dbReference type="GO" id="GO:0008017">
    <property type="term" value="F:microtubule binding"/>
    <property type="evidence" value="ECO:0007669"/>
    <property type="project" value="InterPro"/>
</dbReference>
<dbReference type="PANTHER" id="PTHR11501">
    <property type="entry name" value="MICROTUBULE-ASSOCIATED PROTEIN"/>
    <property type="match status" value="1"/>
</dbReference>
<organism evidence="2 3">
    <name type="scientific">Dissostichus eleginoides</name>
    <name type="common">Patagonian toothfish</name>
    <name type="synonym">Dissostichus amissus</name>
    <dbReference type="NCBI Taxonomy" id="100907"/>
    <lineage>
        <taxon>Eukaryota</taxon>
        <taxon>Metazoa</taxon>
        <taxon>Chordata</taxon>
        <taxon>Craniata</taxon>
        <taxon>Vertebrata</taxon>
        <taxon>Euteleostomi</taxon>
        <taxon>Actinopterygii</taxon>
        <taxon>Neopterygii</taxon>
        <taxon>Teleostei</taxon>
        <taxon>Neoteleostei</taxon>
        <taxon>Acanthomorphata</taxon>
        <taxon>Eupercaria</taxon>
        <taxon>Perciformes</taxon>
        <taxon>Notothenioidei</taxon>
        <taxon>Nototheniidae</taxon>
        <taxon>Dissostichus</taxon>
    </lineage>
</organism>
<dbReference type="GO" id="GO:0043005">
    <property type="term" value="C:neuron projection"/>
    <property type="evidence" value="ECO:0007669"/>
    <property type="project" value="TreeGrafter"/>
</dbReference>
<dbReference type="AlphaFoldDB" id="A0AAD9F226"/>
<gene>
    <name evidence="2" type="ORF">KUDE01_031665</name>
</gene>
<dbReference type="PANTHER" id="PTHR11501:SF16">
    <property type="entry name" value="MICROTUBULE-ASSOCIATED PROTEIN 4"/>
    <property type="match status" value="1"/>
</dbReference>
<sequence>MLQKQLNRLESRMSTDIGAIMQLLQRQMALVPPAYSAISSPPQVSPCPGPGPAPCPGERLVEPFTPLETENLASFSQILDSQEFEGFPGRDSLQPQDPPLITEQGQLAPSGLDSLELGLGPAMAELDLSLSDALTDSVPQQGPESPVERDFMAQLESETFDDKVGETVGKTDYIPLLDDDTRADTGAAMENGEQEAHGVQKP</sequence>
<protein>
    <submittedName>
        <fullName evidence="2">Potassium voltage-gated channel subfamily H member 2</fullName>
    </submittedName>
</protein>
<reference evidence="2" key="1">
    <citation type="submission" date="2023-04" db="EMBL/GenBank/DDBJ databases">
        <title>Chromosome-level genome of Chaenocephalus aceratus.</title>
        <authorList>
            <person name="Park H."/>
        </authorList>
    </citation>
    <scope>NUCLEOTIDE SEQUENCE</scope>
    <source>
        <strain evidence="2">DE</strain>
        <tissue evidence="2">Muscle</tissue>
    </source>
</reference>
<evidence type="ECO:0000313" key="2">
    <source>
        <dbReference type="EMBL" id="KAK1885471.1"/>
    </source>
</evidence>
<name>A0AAD9F226_DISEL</name>
<accession>A0AAD9F226</accession>
<evidence type="ECO:0000313" key="3">
    <source>
        <dbReference type="Proteomes" id="UP001228049"/>
    </source>
</evidence>
<dbReference type="GO" id="GO:0031175">
    <property type="term" value="P:neuron projection development"/>
    <property type="evidence" value="ECO:0007669"/>
    <property type="project" value="TreeGrafter"/>
</dbReference>
<keyword evidence="3" id="KW-1185">Reference proteome</keyword>
<proteinExistence type="predicted"/>
<feature type="region of interest" description="Disordered" evidence="1">
    <location>
        <begin position="183"/>
        <end position="202"/>
    </location>
</feature>